<keyword evidence="4" id="KW-1185">Reference proteome</keyword>
<name>A0A6A6FIP8_9PEZI</name>
<feature type="region of interest" description="Disordered" evidence="1">
    <location>
        <begin position="258"/>
        <end position="335"/>
    </location>
</feature>
<evidence type="ECO:0000256" key="1">
    <source>
        <dbReference type="SAM" id="MobiDB-lite"/>
    </source>
</evidence>
<gene>
    <name evidence="3" type="ORF">CERZMDRAFT_84141</name>
</gene>
<dbReference type="CDD" id="cd20273">
    <property type="entry name" value="Complex1_LYR_unchar"/>
    <property type="match status" value="1"/>
</dbReference>
<proteinExistence type="predicted"/>
<dbReference type="OrthoDB" id="5521299at2759"/>
<dbReference type="Proteomes" id="UP000799539">
    <property type="component" value="Unassembled WGS sequence"/>
</dbReference>
<organism evidence="3 4">
    <name type="scientific">Cercospora zeae-maydis SCOH1-5</name>
    <dbReference type="NCBI Taxonomy" id="717836"/>
    <lineage>
        <taxon>Eukaryota</taxon>
        <taxon>Fungi</taxon>
        <taxon>Dikarya</taxon>
        <taxon>Ascomycota</taxon>
        <taxon>Pezizomycotina</taxon>
        <taxon>Dothideomycetes</taxon>
        <taxon>Dothideomycetidae</taxon>
        <taxon>Mycosphaerellales</taxon>
        <taxon>Mycosphaerellaceae</taxon>
        <taxon>Cercospora</taxon>
    </lineage>
</organism>
<dbReference type="InterPro" id="IPR046896">
    <property type="entry name" value="Cup1-like_N"/>
</dbReference>
<accession>A0A6A6FIP8</accession>
<protein>
    <recommendedName>
        <fullName evidence="2">LYR motif-containing protein Cup1-like N-terminal domain-containing protein</fullName>
    </recommendedName>
</protein>
<dbReference type="Pfam" id="PF20263">
    <property type="entry name" value="LYRM2-like"/>
    <property type="match status" value="1"/>
</dbReference>
<evidence type="ECO:0000259" key="2">
    <source>
        <dbReference type="Pfam" id="PF20263"/>
    </source>
</evidence>
<feature type="compositionally biased region" description="Polar residues" evidence="1">
    <location>
        <begin position="306"/>
        <end position="325"/>
    </location>
</feature>
<evidence type="ECO:0000313" key="3">
    <source>
        <dbReference type="EMBL" id="KAF2213283.1"/>
    </source>
</evidence>
<evidence type="ECO:0000313" key="4">
    <source>
        <dbReference type="Proteomes" id="UP000799539"/>
    </source>
</evidence>
<sequence length="493" mass="55473">MQGWSAVGGTCLAGAPPGYASQESDAQRGNVSARDVCGVRAEGACLWRRSRVTGCQAFGSSAKRTTHVKVKELLAFSVHDENDDDMSLCLARGRARAACVAPRALHTAHYATLKTTPAPVQSVVKRAGSIQLGFGANSQASIEYRSLLRAILREASYLPDPNARAFFKARALQHSRKRAFRVWERRNDPNYAEREADLLALDRKKLRMLQKANTGDRTALLQVLYQTYGRTGLRRRELLRPLLPTIGREALAETAENAMDNDDVHDSMNSQEDVQEKLDARQSSNRDRAGTTVATSRGSILPQLTPELSTLAKSQKQNQPPTLTRKNPRRLRPDIPATNARMLPMPQKRVKNMHRKWYAELLDRILPPLPTKDWDQLHDWARGRNLPQIHVPRRIKPPARPFAHFGKYTALEAIVIQGRIDKGVHGNDEAHQITERFMQRLWGVVFSTCPYMIHDTSTDKWRVIWGHQKLAQSRLNAINKPTMGYNMPDLIGG</sequence>
<dbReference type="AlphaFoldDB" id="A0A6A6FIP8"/>
<feature type="domain" description="LYR motif-containing protein Cup1-like N-terminal" evidence="2">
    <location>
        <begin position="147"/>
        <end position="239"/>
    </location>
</feature>
<reference evidence="3" key="1">
    <citation type="journal article" date="2020" name="Stud. Mycol.">
        <title>101 Dothideomycetes genomes: a test case for predicting lifestyles and emergence of pathogens.</title>
        <authorList>
            <person name="Haridas S."/>
            <person name="Albert R."/>
            <person name="Binder M."/>
            <person name="Bloem J."/>
            <person name="Labutti K."/>
            <person name="Salamov A."/>
            <person name="Andreopoulos B."/>
            <person name="Baker S."/>
            <person name="Barry K."/>
            <person name="Bills G."/>
            <person name="Bluhm B."/>
            <person name="Cannon C."/>
            <person name="Castanera R."/>
            <person name="Culley D."/>
            <person name="Daum C."/>
            <person name="Ezra D."/>
            <person name="Gonzalez J."/>
            <person name="Henrissat B."/>
            <person name="Kuo A."/>
            <person name="Liang C."/>
            <person name="Lipzen A."/>
            <person name="Lutzoni F."/>
            <person name="Magnuson J."/>
            <person name="Mondo S."/>
            <person name="Nolan M."/>
            <person name="Ohm R."/>
            <person name="Pangilinan J."/>
            <person name="Park H.-J."/>
            <person name="Ramirez L."/>
            <person name="Alfaro M."/>
            <person name="Sun H."/>
            <person name="Tritt A."/>
            <person name="Yoshinaga Y."/>
            <person name="Zwiers L.-H."/>
            <person name="Turgeon B."/>
            <person name="Goodwin S."/>
            <person name="Spatafora J."/>
            <person name="Crous P."/>
            <person name="Grigoriev I."/>
        </authorList>
    </citation>
    <scope>NUCLEOTIDE SEQUENCE</scope>
    <source>
        <strain evidence="3">SCOH1-5</strain>
    </source>
</reference>
<dbReference type="EMBL" id="ML992671">
    <property type="protein sequence ID" value="KAF2213283.1"/>
    <property type="molecule type" value="Genomic_DNA"/>
</dbReference>
<feature type="compositionally biased region" description="Basic and acidic residues" evidence="1">
    <location>
        <begin position="274"/>
        <end position="289"/>
    </location>
</feature>